<dbReference type="SUPFAM" id="SSF101874">
    <property type="entry name" value="YceI-like"/>
    <property type="match status" value="1"/>
</dbReference>
<dbReference type="InterPro" id="IPR036873">
    <property type="entry name" value="Rhodanese-like_dom_sf"/>
</dbReference>
<dbReference type="InterPro" id="IPR001763">
    <property type="entry name" value="Rhodanese-like_dom"/>
</dbReference>
<protein>
    <recommendedName>
        <fullName evidence="1">Rhodanese domain-containing protein</fullName>
    </recommendedName>
</protein>
<evidence type="ECO:0000259" key="1">
    <source>
        <dbReference type="PROSITE" id="PS50206"/>
    </source>
</evidence>
<dbReference type="OrthoDB" id="9811006at2"/>
<dbReference type="Pfam" id="PF00581">
    <property type="entry name" value="Rhodanese"/>
    <property type="match status" value="1"/>
</dbReference>
<dbReference type="STRING" id="1560234.SP90_10155"/>
<sequence>MLVGQARELSCNEVKTLSQQDQPPVIIDLLPPEHFDKIRIPSAVNFCVFNANFIASVNDYLTTLDVPIVVYGSGIGSYDCLTAIEKLHHAGYTNLSAMKEGIEGWVAAGYPVEGSEQQLQKDEPVYIAKENRRWELDTSKSTVEWRGRKNTGFHVGTVNISGTLREEDGELRGKIVAAMHTINDLDLENDPMKQVLESHLNSEDFFYTQQFPTAEFEILHTNPTHIQSLTYPQVTATGALSIRGMRHVIEVPLLINELDATTISVETHFEIDRTKWGIIYGSSRFFKHLMYHKVFDLISFECVLFGNLRT</sequence>
<dbReference type="PANTHER" id="PTHR34406">
    <property type="entry name" value="PROTEIN YCEI"/>
    <property type="match status" value="1"/>
</dbReference>
<name>A0A1B7XBY9_9BACT</name>
<reference evidence="2 3" key="1">
    <citation type="submission" date="2015-01" db="EMBL/GenBank/DDBJ databases">
        <title>Desulfovibrio sp. JC271 draft genome sequence.</title>
        <authorList>
            <person name="Shivani Y."/>
            <person name="Subhash Y."/>
            <person name="Sasikala C."/>
            <person name="Ramana C.V."/>
        </authorList>
    </citation>
    <scope>NUCLEOTIDE SEQUENCE [LARGE SCALE GENOMIC DNA]</scope>
    <source>
        <strain evidence="2 3">JC271</strain>
    </source>
</reference>
<dbReference type="SUPFAM" id="SSF52821">
    <property type="entry name" value="Rhodanese/Cell cycle control phosphatase"/>
    <property type="match status" value="1"/>
</dbReference>
<comment type="caution">
    <text evidence="2">The sequence shown here is derived from an EMBL/GenBank/DDBJ whole genome shotgun (WGS) entry which is preliminary data.</text>
</comment>
<dbReference type="Gene3D" id="3.40.250.10">
    <property type="entry name" value="Rhodanese-like domain"/>
    <property type="match status" value="1"/>
</dbReference>
<dbReference type="Gene3D" id="2.40.128.110">
    <property type="entry name" value="Lipid/polyisoprenoid-binding, YceI-like"/>
    <property type="match status" value="1"/>
</dbReference>
<accession>A0A1B7XBY9</accession>
<dbReference type="PROSITE" id="PS50206">
    <property type="entry name" value="RHODANESE_3"/>
    <property type="match status" value="1"/>
</dbReference>
<dbReference type="CDD" id="cd00158">
    <property type="entry name" value="RHOD"/>
    <property type="match status" value="1"/>
</dbReference>
<proteinExistence type="predicted"/>
<dbReference type="RefSeq" id="WP_066855378.1">
    <property type="nucleotide sequence ID" value="NZ_JXMS01000016.1"/>
</dbReference>
<dbReference type="PANTHER" id="PTHR34406:SF1">
    <property type="entry name" value="PROTEIN YCEI"/>
    <property type="match status" value="1"/>
</dbReference>
<dbReference type="SMART" id="SM00450">
    <property type="entry name" value="RHOD"/>
    <property type="match status" value="1"/>
</dbReference>
<dbReference type="InterPro" id="IPR007372">
    <property type="entry name" value="Lipid/polyisoprenoid-bd_YceI"/>
</dbReference>
<dbReference type="AlphaFoldDB" id="A0A1B7XBY9"/>
<dbReference type="EMBL" id="JXMS01000016">
    <property type="protein sequence ID" value="OBQ50268.1"/>
    <property type="molecule type" value="Genomic_DNA"/>
</dbReference>
<feature type="domain" description="Rhodanese" evidence="1">
    <location>
        <begin position="20"/>
        <end position="114"/>
    </location>
</feature>
<keyword evidence="3" id="KW-1185">Reference proteome</keyword>
<dbReference type="Proteomes" id="UP000091979">
    <property type="component" value="Unassembled WGS sequence"/>
</dbReference>
<dbReference type="SMART" id="SM00867">
    <property type="entry name" value="YceI"/>
    <property type="match status" value="1"/>
</dbReference>
<evidence type="ECO:0000313" key="2">
    <source>
        <dbReference type="EMBL" id="OBQ50268.1"/>
    </source>
</evidence>
<dbReference type="InterPro" id="IPR036761">
    <property type="entry name" value="TTHA0802/YceI-like_sf"/>
</dbReference>
<gene>
    <name evidence="2" type="ORF">SP90_10155</name>
</gene>
<dbReference type="Pfam" id="PF04264">
    <property type="entry name" value="YceI"/>
    <property type="match status" value="1"/>
</dbReference>
<organism evidence="2 3">
    <name type="scientific">Halodesulfovibrio spirochaetisodalis</name>
    <dbReference type="NCBI Taxonomy" id="1560234"/>
    <lineage>
        <taxon>Bacteria</taxon>
        <taxon>Pseudomonadati</taxon>
        <taxon>Thermodesulfobacteriota</taxon>
        <taxon>Desulfovibrionia</taxon>
        <taxon>Desulfovibrionales</taxon>
        <taxon>Desulfovibrionaceae</taxon>
        <taxon>Halodesulfovibrio</taxon>
    </lineage>
</organism>
<evidence type="ECO:0000313" key="3">
    <source>
        <dbReference type="Proteomes" id="UP000091979"/>
    </source>
</evidence>
<dbReference type="PATRIC" id="fig|1560234.3.peg.870"/>